<evidence type="ECO:0000259" key="22">
    <source>
        <dbReference type="PROSITE" id="PS51068"/>
    </source>
</evidence>
<dbReference type="EC" id="4.2.99.18" evidence="6"/>
<dbReference type="InterPro" id="IPR015886">
    <property type="entry name" value="H2TH_FPG"/>
</dbReference>
<dbReference type="PROSITE" id="PS51068">
    <property type="entry name" value="FPG_CAT"/>
    <property type="match status" value="1"/>
</dbReference>
<accession>A0A0R2HKT0</accession>
<dbReference type="SMART" id="SM01232">
    <property type="entry name" value="H2TH"/>
    <property type="match status" value="1"/>
</dbReference>
<evidence type="ECO:0000256" key="12">
    <source>
        <dbReference type="ARBA" id="ARBA00022833"/>
    </source>
</evidence>
<evidence type="ECO:0000256" key="9">
    <source>
        <dbReference type="ARBA" id="ARBA00022763"/>
    </source>
</evidence>
<dbReference type="Gene3D" id="1.10.8.50">
    <property type="match status" value="1"/>
</dbReference>
<evidence type="ECO:0000256" key="20">
    <source>
        <dbReference type="PROSITE-ProRule" id="PRU00391"/>
    </source>
</evidence>
<reference evidence="23 24" key="1">
    <citation type="journal article" date="2015" name="Genome Announc.">
        <title>Expanding the biotechnology potential of lactobacilli through comparative genomics of 213 strains and associated genera.</title>
        <authorList>
            <person name="Sun Z."/>
            <person name="Harris H.M."/>
            <person name="McCann A."/>
            <person name="Guo C."/>
            <person name="Argimon S."/>
            <person name="Zhang W."/>
            <person name="Yang X."/>
            <person name="Jeffery I.B."/>
            <person name="Cooney J.C."/>
            <person name="Kagawa T.F."/>
            <person name="Liu W."/>
            <person name="Song Y."/>
            <person name="Salvetti E."/>
            <person name="Wrobel A."/>
            <person name="Rasinkangas P."/>
            <person name="Parkhill J."/>
            <person name="Rea M.C."/>
            <person name="O'Sullivan O."/>
            <person name="Ritari J."/>
            <person name="Douillard F.P."/>
            <person name="Paul Ross R."/>
            <person name="Yang R."/>
            <person name="Briner A.E."/>
            <person name="Felis G.E."/>
            <person name="de Vos W.M."/>
            <person name="Barrangou R."/>
            <person name="Klaenhammer T.R."/>
            <person name="Caufield P.W."/>
            <person name="Cui Y."/>
            <person name="Zhang H."/>
            <person name="O'Toole P.W."/>
        </authorList>
    </citation>
    <scope>NUCLEOTIDE SEQUENCE [LARGE SCALE GENOMIC DNA]</scope>
    <source>
        <strain evidence="23 24">DSM 20405</strain>
    </source>
</reference>
<dbReference type="SUPFAM" id="SSF81624">
    <property type="entry name" value="N-terminal domain of MutM-like DNA repair proteins"/>
    <property type="match status" value="1"/>
</dbReference>
<evidence type="ECO:0000256" key="7">
    <source>
        <dbReference type="ARBA" id="ARBA00016240"/>
    </source>
</evidence>
<comment type="subunit">
    <text evidence="4">Monomer.</text>
</comment>
<dbReference type="GO" id="GO:0008270">
    <property type="term" value="F:zinc ion binding"/>
    <property type="evidence" value="ECO:0007669"/>
    <property type="project" value="UniProtKB-KW"/>
</dbReference>
<evidence type="ECO:0000256" key="15">
    <source>
        <dbReference type="ARBA" id="ARBA00023239"/>
    </source>
</evidence>
<dbReference type="RefSeq" id="WP_029070088.1">
    <property type="nucleotide sequence ID" value="NZ_JNKN01000001.1"/>
</dbReference>
<name>A0A0R2HKT0_9FIRM</name>
<dbReference type="InterPro" id="IPR000214">
    <property type="entry name" value="Znf_DNA_glyclase/AP_lyase"/>
</dbReference>
<evidence type="ECO:0000256" key="8">
    <source>
        <dbReference type="ARBA" id="ARBA00022723"/>
    </source>
</evidence>
<evidence type="ECO:0000256" key="3">
    <source>
        <dbReference type="ARBA" id="ARBA00009409"/>
    </source>
</evidence>
<evidence type="ECO:0000313" key="24">
    <source>
        <dbReference type="Proteomes" id="UP000051841"/>
    </source>
</evidence>
<keyword evidence="12" id="KW-0862">Zinc</keyword>
<feature type="domain" description="Formamidopyrimidine-DNA glycosylase catalytic" evidence="22">
    <location>
        <begin position="2"/>
        <end position="113"/>
    </location>
</feature>
<dbReference type="InterPro" id="IPR010663">
    <property type="entry name" value="Znf_FPG/IleRS"/>
</dbReference>
<evidence type="ECO:0000256" key="5">
    <source>
        <dbReference type="ARBA" id="ARBA00012024"/>
    </source>
</evidence>
<keyword evidence="17" id="KW-0326">Glycosidase</keyword>
<evidence type="ECO:0000256" key="11">
    <source>
        <dbReference type="ARBA" id="ARBA00022801"/>
    </source>
</evidence>
<dbReference type="PROSITE" id="PS01242">
    <property type="entry name" value="ZF_FPG_1"/>
    <property type="match status" value="1"/>
</dbReference>
<keyword evidence="13" id="KW-0238">DNA-binding</keyword>
<dbReference type="PROSITE" id="PS51066">
    <property type="entry name" value="ZF_FPG_2"/>
    <property type="match status" value="1"/>
</dbReference>
<dbReference type="Gene3D" id="3.20.190.10">
    <property type="entry name" value="MutM-like, N-terminal"/>
    <property type="match status" value="1"/>
</dbReference>
<evidence type="ECO:0000256" key="19">
    <source>
        <dbReference type="ARBA" id="ARBA00044632"/>
    </source>
</evidence>
<evidence type="ECO:0000256" key="18">
    <source>
        <dbReference type="ARBA" id="ARBA00030638"/>
    </source>
</evidence>
<dbReference type="SUPFAM" id="SSF57716">
    <property type="entry name" value="Glucocorticoid receptor-like (DNA-binding domain)"/>
    <property type="match status" value="1"/>
</dbReference>
<evidence type="ECO:0000313" key="23">
    <source>
        <dbReference type="EMBL" id="KRN50965.1"/>
    </source>
</evidence>
<evidence type="ECO:0000256" key="4">
    <source>
        <dbReference type="ARBA" id="ARBA00011245"/>
    </source>
</evidence>
<dbReference type="EC" id="3.2.2.23" evidence="5"/>
<dbReference type="Pfam" id="PF06831">
    <property type="entry name" value="H2TH"/>
    <property type="match status" value="1"/>
</dbReference>
<dbReference type="SMART" id="SM00898">
    <property type="entry name" value="Fapy_DNA_glyco"/>
    <property type="match status" value="1"/>
</dbReference>
<comment type="caution">
    <text evidence="23">The sequence shown here is derived from an EMBL/GenBank/DDBJ whole genome shotgun (WGS) entry which is preliminary data.</text>
</comment>
<feature type="domain" description="FPG-type" evidence="21">
    <location>
        <begin position="235"/>
        <end position="267"/>
    </location>
</feature>
<keyword evidence="24" id="KW-1185">Reference proteome</keyword>
<comment type="similarity">
    <text evidence="3">Belongs to the FPG family.</text>
</comment>
<evidence type="ECO:0000256" key="14">
    <source>
        <dbReference type="ARBA" id="ARBA00023204"/>
    </source>
</evidence>
<comment type="cofactor">
    <cofactor evidence="2">
        <name>Zn(2+)</name>
        <dbReference type="ChEBI" id="CHEBI:29105"/>
    </cofactor>
</comment>
<dbReference type="InterPro" id="IPR035937">
    <property type="entry name" value="FPG_N"/>
</dbReference>
<dbReference type="GO" id="GO:0006284">
    <property type="term" value="P:base-excision repair"/>
    <property type="evidence" value="ECO:0007669"/>
    <property type="project" value="InterPro"/>
</dbReference>
<dbReference type="EMBL" id="JQBL01000004">
    <property type="protein sequence ID" value="KRN50965.1"/>
    <property type="molecule type" value="Genomic_DNA"/>
</dbReference>
<dbReference type="InterPro" id="IPR020629">
    <property type="entry name" value="FPG_Glyclase"/>
</dbReference>
<evidence type="ECO:0000256" key="1">
    <source>
        <dbReference type="ARBA" id="ARBA00001668"/>
    </source>
</evidence>
<dbReference type="InterPro" id="IPR012319">
    <property type="entry name" value="FPG_cat"/>
</dbReference>
<evidence type="ECO:0000256" key="6">
    <source>
        <dbReference type="ARBA" id="ARBA00012720"/>
    </source>
</evidence>
<evidence type="ECO:0000256" key="13">
    <source>
        <dbReference type="ARBA" id="ARBA00023125"/>
    </source>
</evidence>
<evidence type="ECO:0000256" key="17">
    <source>
        <dbReference type="ARBA" id="ARBA00023295"/>
    </source>
</evidence>
<evidence type="ECO:0000256" key="10">
    <source>
        <dbReference type="ARBA" id="ARBA00022771"/>
    </source>
</evidence>
<protein>
    <recommendedName>
        <fullName evidence="7">Formamidopyrimidine-DNA glycosylase</fullName>
        <ecNumber evidence="5">3.2.2.23</ecNumber>
        <ecNumber evidence="6">4.2.99.18</ecNumber>
    </recommendedName>
    <alternativeName>
        <fullName evidence="18">DNA-(apurinic or apyrimidinic site) lyase MutM</fullName>
    </alternativeName>
</protein>
<dbReference type="Proteomes" id="UP000051841">
    <property type="component" value="Unassembled WGS sequence"/>
</dbReference>
<comment type="catalytic activity">
    <reaction evidence="1">
        <text>Hydrolysis of DNA containing ring-opened 7-methylguanine residues, releasing 2,6-diamino-4-hydroxy-5-(N-methyl)formamidopyrimidine.</text>
        <dbReference type="EC" id="3.2.2.23"/>
    </reaction>
</comment>
<keyword evidence="9" id="KW-0227">DNA damage</keyword>
<keyword evidence="10 20" id="KW-0863">Zinc-finger</keyword>
<dbReference type="InterPro" id="IPR010979">
    <property type="entry name" value="Ribosomal_uS13-like_H2TH"/>
</dbReference>
<keyword evidence="8" id="KW-0479">Metal-binding</keyword>
<keyword evidence="15" id="KW-0456">Lyase</keyword>
<dbReference type="GO" id="GO:0003684">
    <property type="term" value="F:damaged DNA binding"/>
    <property type="evidence" value="ECO:0007669"/>
    <property type="project" value="InterPro"/>
</dbReference>
<dbReference type="PANTHER" id="PTHR22993">
    <property type="entry name" value="FORMAMIDOPYRIMIDINE-DNA GLYCOSYLASE"/>
    <property type="match status" value="1"/>
</dbReference>
<dbReference type="PANTHER" id="PTHR22993:SF9">
    <property type="entry name" value="FORMAMIDOPYRIMIDINE-DNA GLYCOSYLASE"/>
    <property type="match status" value="1"/>
</dbReference>
<dbReference type="NCBIfam" id="NF002211">
    <property type="entry name" value="PRK01103.1"/>
    <property type="match status" value="1"/>
</dbReference>
<sequence length="270" mass="31253">MPEGPEVETVRRTLKHFILDAKITSVDVFYDKIIEDDTALFKGVLKDQHIRDIDRFGKYLIFILDDYAFISHLRMEGKFNIKPQGSPLDKHDHVVFYLNDGRELRYNDTRKFGRMKLCDKLHYLSYPPFNKLGVDPHDAHVEDVYDKLHKSALPIKTLLLDQHIFVGIGNIYANEICFRMGMDPRTRGKRLSKKRVAQLISIGDEVLSEAIRQGGTTIHSFDANGIHGLFQVQLDVHMQKTCKKCHGEIKKIMLGGRGTYYCPVCQKRRY</sequence>
<dbReference type="InterPro" id="IPR015887">
    <property type="entry name" value="DNA_glyclase_Znf_dom_DNA_BS"/>
</dbReference>
<dbReference type="Pfam" id="PF01149">
    <property type="entry name" value="Fapy_DNA_glyco"/>
    <property type="match status" value="1"/>
</dbReference>
<dbReference type="PATRIC" id="fig|1410657.5.peg.1508"/>
<dbReference type="GO" id="GO:0003690">
    <property type="term" value="F:double-stranded DNA binding"/>
    <property type="evidence" value="ECO:0007669"/>
    <property type="project" value="UniProtKB-ARBA"/>
</dbReference>
<dbReference type="FunFam" id="1.10.8.50:FF:000003">
    <property type="entry name" value="Formamidopyrimidine-DNA glycosylase"/>
    <property type="match status" value="1"/>
</dbReference>
<dbReference type="GO" id="GO:0140078">
    <property type="term" value="F:class I DNA-(apurinic or apyrimidinic site) endonuclease activity"/>
    <property type="evidence" value="ECO:0007669"/>
    <property type="project" value="UniProtKB-EC"/>
</dbReference>
<organism evidence="23 24">
    <name type="scientific">Kandleria vitulina DSM 20405</name>
    <dbReference type="NCBI Taxonomy" id="1410657"/>
    <lineage>
        <taxon>Bacteria</taxon>
        <taxon>Bacillati</taxon>
        <taxon>Bacillota</taxon>
        <taxon>Erysipelotrichia</taxon>
        <taxon>Erysipelotrichales</taxon>
        <taxon>Coprobacillaceae</taxon>
        <taxon>Kandleria</taxon>
    </lineage>
</organism>
<keyword evidence="14" id="KW-0234">DNA repair</keyword>
<dbReference type="NCBIfam" id="TIGR00577">
    <property type="entry name" value="fpg"/>
    <property type="match status" value="1"/>
</dbReference>
<dbReference type="GO" id="GO:0034039">
    <property type="term" value="F:8-oxo-7,8-dihydroguanine DNA N-glycosylase activity"/>
    <property type="evidence" value="ECO:0007669"/>
    <property type="project" value="TreeGrafter"/>
</dbReference>
<proteinExistence type="inferred from homology"/>
<evidence type="ECO:0000256" key="2">
    <source>
        <dbReference type="ARBA" id="ARBA00001947"/>
    </source>
</evidence>
<gene>
    <name evidence="23" type="ORF">IV49_GL001459</name>
</gene>
<keyword evidence="16" id="KW-0511">Multifunctional enzyme</keyword>
<keyword evidence="11" id="KW-0378">Hydrolase</keyword>
<comment type="catalytic activity">
    <reaction evidence="19">
        <text>2'-deoxyribonucleotide-(2'-deoxyribose 5'-phosphate)-2'-deoxyribonucleotide-DNA = a 3'-end 2'-deoxyribonucleotide-(2,3-dehydro-2,3-deoxyribose 5'-phosphate)-DNA + a 5'-end 5'-phospho-2'-deoxyribonucleoside-DNA + H(+)</text>
        <dbReference type="Rhea" id="RHEA:66592"/>
        <dbReference type="Rhea" id="RHEA-COMP:13180"/>
        <dbReference type="Rhea" id="RHEA-COMP:16897"/>
        <dbReference type="Rhea" id="RHEA-COMP:17067"/>
        <dbReference type="ChEBI" id="CHEBI:15378"/>
        <dbReference type="ChEBI" id="CHEBI:136412"/>
        <dbReference type="ChEBI" id="CHEBI:157695"/>
        <dbReference type="ChEBI" id="CHEBI:167181"/>
        <dbReference type="EC" id="4.2.99.18"/>
    </reaction>
</comment>
<evidence type="ECO:0000259" key="21">
    <source>
        <dbReference type="PROSITE" id="PS51066"/>
    </source>
</evidence>
<dbReference type="Pfam" id="PF06827">
    <property type="entry name" value="zf-FPG_IleRS"/>
    <property type="match status" value="1"/>
</dbReference>
<dbReference type="SUPFAM" id="SSF46946">
    <property type="entry name" value="S13-like H2TH domain"/>
    <property type="match status" value="1"/>
</dbReference>
<dbReference type="AlphaFoldDB" id="A0A0R2HKT0"/>
<evidence type="ECO:0000256" key="16">
    <source>
        <dbReference type="ARBA" id="ARBA00023268"/>
    </source>
</evidence>
<dbReference type="CDD" id="cd08966">
    <property type="entry name" value="EcFpg-like_N"/>
    <property type="match status" value="1"/>
</dbReference>